<reference evidence="5 6" key="1">
    <citation type="submission" date="2020-02" db="EMBL/GenBank/DDBJ databases">
        <authorList>
            <person name="Zheng R.K."/>
            <person name="Sun C.M."/>
        </authorList>
    </citation>
    <scope>NUCLEOTIDE SEQUENCE [LARGE SCALE GENOMIC DNA]</scope>
    <source>
        <strain evidence="6">rifampicinis</strain>
    </source>
</reference>
<feature type="signal peptide" evidence="3">
    <location>
        <begin position="1"/>
        <end position="23"/>
    </location>
</feature>
<evidence type="ECO:0000256" key="1">
    <source>
        <dbReference type="ARBA" id="ARBA00038473"/>
    </source>
</evidence>
<proteinExistence type="inferred from homology"/>
<evidence type="ECO:0000313" key="5">
    <source>
        <dbReference type="EMBL" id="QPC82631.1"/>
    </source>
</evidence>
<comment type="similarity">
    <text evidence="1">Belongs to the beta-lactamase family.</text>
</comment>
<dbReference type="AlphaFoldDB" id="A0A7S8E925"/>
<feature type="compositionally biased region" description="Acidic residues" evidence="2">
    <location>
        <begin position="167"/>
        <end position="183"/>
    </location>
</feature>
<feature type="domain" description="Beta-lactamase-related" evidence="4">
    <location>
        <begin position="358"/>
        <end position="698"/>
    </location>
</feature>
<dbReference type="InterPro" id="IPR051478">
    <property type="entry name" value="Beta-lactamase-like_AB/R"/>
</dbReference>
<name>A0A7S8E925_9CHLR</name>
<dbReference type="SUPFAM" id="SSF56601">
    <property type="entry name" value="beta-lactamase/transpeptidase-like"/>
    <property type="match status" value="1"/>
</dbReference>
<feature type="region of interest" description="Disordered" evidence="2">
    <location>
        <begin position="164"/>
        <end position="183"/>
    </location>
</feature>
<dbReference type="EMBL" id="CP062983">
    <property type="protein sequence ID" value="QPC82631.1"/>
    <property type="molecule type" value="Genomic_DNA"/>
</dbReference>
<gene>
    <name evidence="5" type="ORF">G4Y79_23565</name>
</gene>
<keyword evidence="6" id="KW-1185">Reference proteome</keyword>
<protein>
    <submittedName>
        <fullName evidence="5">Beta-lactamase family protein</fullName>
    </submittedName>
</protein>
<dbReference type="PANTHER" id="PTHR22935:SF95">
    <property type="entry name" value="BETA-LACTAMASE-LIKE 1-RELATED"/>
    <property type="match status" value="1"/>
</dbReference>
<keyword evidence="3" id="KW-0732">Signal</keyword>
<sequence length="827" mass="89710">MKTWVMRILAMTMAMMLLVPVAAQEDITLVPFTDETFGITGVRPEDWTELAPGSLSPDGGMTILVQQAAPGATADQILQSLLPNLLLSTAPESVETYESDALTWDVYFVEVDAGSVTILVDLALSEQDGTAYVVLFQTTPDQYEGMHPAVFEAALEAYAPLASNPEAEGDMTGEEGDAEGGEDVPGETLYADPDGLFMVPVPTNWTVTEGEGYMTLAAPADFSYTIVTLETDDLIASLDEAWEIAGAPEGVELDYDEDDVQNIDDPAILTQLGGIDAALQVIYEDGTGDDERIVLVFAQRYDGVGYYWLVDGTITAIQQRQAQANIIESGFQIMALEEDDLTDAEAGELTPELIAELEAFIGQAMEEWQTPGLSVAIVDGDEILYSNGFGVLELGQDTPVDADTMMMIGSITKPMTTTVMGMLVDDGLLDWDAPVRDVLPEFSVQSEELSETITIANLACACTGVPRRDLELIFNANDLTAEDIIDSLATFQFFTEFGEAFQYSNQLVATAGYVAAAANGGEYGQIFDAYQTLMHTRLIDPLEMSRTVISLDSIADYDNVATSHGMDIYDDPIVNPLSVEVFADPIAPAGAIWSTATDMSQYLMLMLNQGETSDGDRLVSTESLQRTWQPGVSVSADIRYGLGWLIENWKGIQVINHGGNTLGFSAELAFVPDADLGIIVLANQQYSSTPLAVRTRFLELVYGQEETEVLFPSDIDRTEIEEDEQEFYDSLVMEASDEAVEQFTGTYTSDVLGELVISVDDNGELVADTGEFQSPLWLTTNEDADPNTYIMSQPPFAGQSFVFEVADDGTVTATIGAGVVEYTFTKE</sequence>
<evidence type="ECO:0000256" key="2">
    <source>
        <dbReference type="SAM" id="MobiDB-lite"/>
    </source>
</evidence>
<evidence type="ECO:0000259" key="4">
    <source>
        <dbReference type="Pfam" id="PF00144"/>
    </source>
</evidence>
<dbReference type="PANTHER" id="PTHR22935">
    <property type="entry name" value="PENICILLIN-BINDING PROTEIN"/>
    <property type="match status" value="1"/>
</dbReference>
<dbReference type="KEGG" id="pmet:G4Y79_23565"/>
<dbReference type="Proteomes" id="UP000594468">
    <property type="component" value="Chromosome"/>
</dbReference>
<dbReference type="InterPro" id="IPR012338">
    <property type="entry name" value="Beta-lactam/transpept-like"/>
</dbReference>
<evidence type="ECO:0000256" key="3">
    <source>
        <dbReference type="SAM" id="SignalP"/>
    </source>
</evidence>
<dbReference type="Pfam" id="PF00144">
    <property type="entry name" value="Beta-lactamase"/>
    <property type="match status" value="1"/>
</dbReference>
<dbReference type="Gene3D" id="3.40.710.10">
    <property type="entry name" value="DD-peptidase/beta-lactamase superfamily"/>
    <property type="match status" value="1"/>
</dbReference>
<feature type="chain" id="PRO_5032901866" evidence="3">
    <location>
        <begin position="24"/>
        <end position="827"/>
    </location>
</feature>
<evidence type="ECO:0000313" key="6">
    <source>
        <dbReference type="Proteomes" id="UP000594468"/>
    </source>
</evidence>
<dbReference type="InterPro" id="IPR001466">
    <property type="entry name" value="Beta-lactam-related"/>
</dbReference>
<accession>A0A7S8E925</accession>
<dbReference type="RefSeq" id="WP_195170700.1">
    <property type="nucleotide sequence ID" value="NZ_CP062983.1"/>
</dbReference>
<organism evidence="5 6">
    <name type="scientific">Phototrophicus methaneseepsis</name>
    <dbReference type="NCBI Taxonomy" id="2710758"/>
    <lineage>
        <taxon>Bacteria</taxon>
        <taxon>Bacillati</taxon>
        <taxon>Chloroflexota</taxon>
        <taxon>Candidatus Thermofontia</taxon>
        <taxon>Phototrophicales</taxon>
        <taxon>Phototrophicaceae</taxon>
        <taxon>Phototrophicus</taxon>
    </lineage>
</organism>